<evidence type="ECO:0000313" key="3">
    <source>
        <dbReference type="Proteomes" id="UP000734854"/>
    </source>
</evidence>
<gene>
    <name evidence="2" type="ORF">ZIOFF_047591</name>
</gene>
<sequence>MRPPSSGETPPTLHRTPRLFLPSGEATLPLEPMPPKRIEHLPVLETLVDDSSSSGRPLRRETRGTHSDRLRRQISARGRLPVTFRQSDEHPIGPNAASFMTELGLSVKKFAPLQAKSWKHISAENKRMIYDRISTDQSQRKDRITVFNETHYSSKKGWIGDTTKTAYDDMVRLRDECILSQNPEDVIDIVQIADTVCDQISNAQLRANVVLW</sequence>
<organism evidence="2 3">
    <name type="scientific">Zingiber officinale</name>
    <name type="common">Ginger</name>
    <name type="synonym">Amomum zingiber</name>
    <dbReference type="NCBI Taxonomy" id="94328"/>
    <lineage>
        <taxon>Eukaryota</taxon>
        <taxon>Viridiplantae</taxon>
        <taxon>Streptophyta</taxon>
        <taxon>Embryophyta</taxon>
        <taxon>Tracheophyta</taxon>
        <taxon>Spermatophyta</taxon>
        <taxon>Magnoliopsida</taxon>
        <taxon>Liliopsida</taxon>
        <taxon>Zingiberales</taxon>
        <taxon>Zingiberaceae</taxon>
        <taxon>Zingiber</taxon>
    </lineage>
</organism>
<name>A0A8J5FPE1_ZINOF</name>
<reference evidence="2 3" key="1">
    <citation type="submission" date="2020-08" db="EMBL/GenBank/DDBJ databases">
        <title>Plant Genome Project.</title>
        <authorList>
            <person name="Zhang R.-G."/>
        </authorList>
    </citation>
    <scope>NUCLEOTIDE SEQUENCE [LARGE SCALE GENOMIC DNA]</scope>
    <source>
        <tissue evidence="2">Rhizome</tissue>
    </source>
</reference>
<dbReference type="AlphaFoldDB" id="A0A8J5FPE1"/>
<protein>
    <submittedName>
        <fullName evidence="2">Uncharacterized protein</fullName>
    </submittedName>
</protein>
<dbReference type="Proteomes" id="UP000734854">
    <property type="component" value="Unassembled WGS sequence"/>
</dbReference>
<proteinExistence type="predicted"/>
<dbReference type="EMBL" id="JACMSC010000013">
    <property type="protein sequence ID" value="KAG6492626.1"/>
    <property type="molecule type" value="Genomic_DNA"/>
</dbReference>
<keyword evidence="3" id="KW-1185">Reference proteome</keyword>
<feature type="region of interest" description="Disordered" evidence="1">
    <location>
        <begin position="48"/>
        <end position="70"/>
    </location>
</feature>
<evidence type="ECO:0000256" key="1">
    <source>
        <dbReference type="SAM" id="MobiDB-lite"/>
    </source>
</evidence>
<comment type="caution">
    <text evidence="2">The sequence shown here is derived from an EMBL/GenBank/DDBJ whole genome shotgun (WGS) entry which is preliminary data.</text>
</comment>
<accession>A0A8J5FPE1</accession>
<feature type="region of interest" description="Disordered" evidence="1">
    <location>
        <begin position="1"/>
        <end position="35"/>
    </location>
</feature>
<evidence type="ECO:0000313" key="2">
    <source>
        <dbReference type="EMBL" id="KAG6492626.1"/>
    </source>
</evidence>
<feature type="compositionally biased region" description="Basic and acidic residues" evidence="1">
    <location>
        <begin position="58"/>
        <end position="70"/>
    </location>
</feature>